<dbReference type="PANTHER" id="PTHR43022:SF1">
    <property type="entry name" value="PROTEIN SMF"/>
    <property type="match status" value="1"/>
</dbReference>
<dbReference type="EMBL" id="JAMDKF010000019">
    <property type="protein sequence ID" value="MEE6041953.1"/>
    <property type="molecule type" value="Genomic_DNA"/>
</dbReference>
<evidence type="ECO:0000256" key="1">
    <source>
        <dbReference type="ARBA" id="ARBA00006525"/>
    </source>
</evidence>
<evidence type="ECO:0000313" key="5">
    <source>
        <dbReference type="Proteomes" id="UP000247594"/>
    </source>
</evidence>
<dbReference type="Proteomes" id="UP001347884">
    <property type="component" value="Unassembled WGS sequence"/>
</dbReference>
<dbReference type="InterPro" id="IPR057666">
    <property type="entry name" value="DrpA_SLOG"/>
</dbReference>
<dbReference type="GO" id="GO:0003677">
    <property type="term" value="F:DNA binding"/>
    <property type="evidence" value="ECO:0007669"/>
    <property type="project" value="UniProtKB-KW"/>
</dbReference>
<dbReference type="GO" id="GO:0009294">
    <property type="term" value="P:DNA-mediated transformation"/>
    <property type="evidence" value="ECO:0007669"/>
    <property type="project" value="InterPro"/>
</dbReference>
<evidence type="ECO:0000313" key="3">
    <source>
        <dbReference type="EMBL" id="MEE6041953.1"/>
    </source>
</evidence>
<evidence type="ECO:0000259" key="2">
    <source>
        <dbReference type="Pfam" id="PF02481"/>
    </source>
</evidence>
<evidence type="ECO:0000313" key="4">
    <source>
        <dbReference type="EMBL" id="PXZ38982.1"/>
    </source>
</evidence>
<keyword evidence="4" id="KW-0238">DNA-binding</keyword>
<comment type="caution">
    <text evidence="4">The sequence shown here is derived from an EMBL/GenBank/DDBJ whole genome shotgun (WGS) entry which is preliminary data.</text>
</comment>
<evidence type="ECO:0000313" key="6">
    <source>
        <dbReference type="Proteomes" id="UP001347884"/>
    </source>
</evidence>
<dbReference type="EMBL" id="QJPJ01000008">
    <property type="protein sequence ID" value="PXZ38982.1"/>
    <property type="molecule type" value="Genomic_DNA"/>
</dbReference>
<dbReference type="PANTHER" id="PTHR43022">
    <property type="entry name" value="PROTEIN SMF"/>
    <property type="match status" value="1"/>
</dbReference>
<reference evidence="3" key="3">
    <citation type="submission" date="2022-05" db="EMBL/GenBank/DDBJ databases">
        <authorList>
            <person name="Chen Y."/>
            <person name="Zhu J."/>
            <person name="Zhu K."/>
        </authorList>
    </citation>
    <scope>NUCLEOTIDE SEQUENCE</scope>
    <source>
        <strain evidence="3">AV25</strain>
    </source>
</reference>
<reference evidence="3 6" key="2">
    <citation type="journal article" date="2022" name="Front. Microbiol.">
        <title>Commensal bacteria contribute to the growth of multidrug-resistant Avibacterium paragallinarum in chickens.</title>
        <authorList>
            <person name="Zhu J."/>
            <person name="Chen Y."/>
            <person name="Wu Y."/>
            <person name="Wang Y."/>
            <person name="Zhu K."/>
        </authorList>
    </citation>
    <scope>NUCLEOTIDE SEQUENCE [LARGE SCALE GENOMIC DNA]</scope>
    <source>
        <strain evidence="3 6">AV25</strain>
    </source>
</reference>
<dbReference type="SUPFAM" id="SSF102405">
    <property type="entry name" value="MCP/YpsA-like"/>
    <property type="match status" value="1"/>
</dbReference>
<keyword evidence="6" id="KW-1185">Reference proteome</keyword>
<accession>A0AAE5THJ0</accession>
<dbReference type="Pfam" id="PF02481">
    <property type="entry name" value="DNA_processg_A"/>
    <property type="match status" value="1"/>
</dbReference>
<organism evidence="4 5">
    <name type="scientific">Avibacterium paragallinarum</name>
    <name type="common">Haemophilus gallinarum</name>
    <dbReference type="NCBI Taxonomy" id="728"/>
    <lineage>
        <taxon>Bacteria</taxon>
        <taxon>Pseudomonadati</taxon>
        <taxon>Pseudomonadota</taxon>
        <taxon>Gammaproteobacteria</taxon>
        <taxon>Pasteurellales</taxon>
        <taxon>Pasteurellaceae</taxon>
        <taxon>Avibacterium</taxon>
    </lineage>
</organism>
<comment type="similarity">
    <text evidence="1">Belongs to the DprA/Smf family.</text>
</comment>
<name>A0AAE5THJ0_AVIPA</name>
<dbReference type="InterPro" id="IPR003488">
    <property type="entry name" value="DprA"/>
</dbReference>
<dbReference type="RefSeq" id="WP_110479474.1">
    <property type="nucleotide sequence ID" value="NZ_CP081939.1"/>
</dbReference>
<feature type="domain" description="Smf/DprA SLOG" evidence="2">
    <location>
        <begin position="76"/>
        <end position="232"/>
    </location>
</feature>
<sequence>MKYTDNALNILAAKNFRGIGNAWINKELGNVKDIEIVVELIEKRTKDPINEKIFLERREFIRKNIARLGNSCDGITAIGDQDFPYLRGNANPSEKPVALFYKGDLSLLSKNSVNVAVIGVLNPDQDTEIDERKIVELLVNKGMTIVSGLAFGCDSIAHDQTLRSNGATVAILPSPLNNILPARNYELAVNIVENQGLLITEYYTEPEHMMELSSRYIERDRLQALFSDAVVLSASYSPNSVDPNNPKPDSGSRHAMEKANNYGITRAVIYNEKKHIGNPKYDLNRQIIANSKNVIVIDPLSPFSSIDKITCSENENFDLFNGEQGDLFA</sequence>
<protein>
    <submittedName>
        <fullName evidence="4">DNA-binding protein</fullName>
    </submittedName>
    <submittedName>
        <fullName evidence="3">DNA-protecting protein DprA</fullName>
    </submittedName>
</protein>
<gene>
    <name evidence="4" type="ORF">DM482_06200</name>
    <name evidence="3" type="ORF">M5S13_08665</name>
</gene>
<dbReference type="AlphaFoldDB" id="A0AAE5THJ0"/>
<reference evidence="4 5" key="1">
    <citation type="submission" date="2018-06" db="EMBL/GenBank/DDBJ databases">
        <authorList>
            <person name="Teymurazov M."/>
            <person name="Kislichkina A."/>
            <person name="Abaymova A."/>
            <person name="Mukhina T."/>
            <person name="Mayskaya N."/>
            <person name="Svetoch E."/>
            <person name="Bogun A."/>
        </authorList>
    </citation>
    <scope>NUCLEOTIDE SEQUENCE [LARGE SCALE GENOMIC DNA]</scope>
    <source>
        <strain evidence="4 5">SCPM-O-B-8406</strain>
    </source>
</reference>
<proteinExistence type="inferred from homology"/>
<dbReference type="Proteomes" id="UP000247594">
    <property type="component" value="Unassembled WGS sequence"/>
</dbReference>
<dbReference type="Gene3D" id="3.40.50.450">
    <property type="match status" value="1"/>
</dbReference>